<dbReference type="GO" id="GO:0005770">
    <property type="term" value="C:late endosome"/>
    <property type="evidence" value="ECO:0007669"/>
    <property type="project" value="UniProtKB-SubCell"/>
</dbReference>
<name>A0A6P8YV91_THRPL</name>
<dbReference type="CDD" id="cd04009">
    <property type="entry name" value="C2B_Munc13-like"/>
    <property type="match status" value="1"/>
</dbReference>
<dbReference type="Gene3D" id="2.60.40.150">
    <property type="entry name" value="C2 domain"/>
    <property type="match status" value="2"/>
</dbReference>
<evidence type="ECO:0000259" key="9">
    <source>
        <dbReference type="PROSITE" id="PS50004"/>
    </source>
</evidence>
<dbReference type="GeneID" id="117646849"/>
<evidence type="ECO:0000256" key="3">
    <source>
        <dbReference type="ARBA" id="ARBA00004603"/>
    </source>
</evidence>
<feature type="domain" description="C2" evidence="9">
    <location>
        <begin position="360"/>
        <end position="482"/>
    </location>
</feature>
<dbReference type="GO" id="GO:0006887">
    <property type="term" value="P:exocytosis"/>
    <property type="evidence" value="ECO:0007669"/>
    <property type="project" value="UniProtKB-KW"/>
</dbReference>
<dbReference type="KEGG" id="tpal:117646849"/>
<dbReference type="PROSITE" id="PS50004">
    <property type="entry name" value="C2"/>
    <property type="match status" value="2"/>
</dbReference>
<sequence>MSPSAIKTTSSSAFKMNGVSPKTPPAMNGWRNVPSIMSSDAPSFVPPKVLAPAVRSPRTSKTAFFTAASARPFGVVPQMPLPAFGLPLSLKAATPPAATPASGLTAKTATRSAATSPSRRTPKPSPTPSSRASPKTSPQHRGRRQGRHQDVVWAEAVLQELRSLKARAVSKARSVNKGCPAKGCIAPYVRVPRVYSKWRARRVAPAACTRVQELDDGFFEKFGTLLGETQRADDVATCSVARSHQLGAAPMAACSVAEAVSGEDAAADPGKDPTLADALGEAVGGLQVDGTARMDQSDSETEEAVKQENISDFVGMNVEELYSEVLYLLIHNVGSDVTTASDRSDLCRLLQEAFKIDDEKHAQLMGNVEAKEAPKIVLNVEVMEAQDLKPKDSNGMCDPFCTLYLSSAPTHRYNTSVKTETLTPCWMEYFSLPVHNATDDVLFVEVWDFDPAETVREKMSKLTDVKGVRGLRKLVKEIAVTASTGKHDNEYIGTAQINLNCIATGGQTQWVNLEKKNKTKKQGVIKLHMAFGAEKDTQVARQEHRHLLRLLLMHHLEKAKLEPYAWCGEFDELATTIIRQHAVQSGLSSTDETLARWMEFCSVHVDHPLSFALFSQLANKLKKPLEEGNLSPEEVKHFWDATKKFLPSCLNSIRRLRKLSNCDRNTLTQLSGIVTTLSCLKPLPVPEGLDLFPSSVYGWLNQSDQSSCDISHVLTEAVKHGAEDWLCYVLENNTADGPTQEDSLRHVIKLVQLVRSDLTKAIEYHDKIFLKGIGLAYSSILYKVYEEKVCEEAEPVVKDVCGQLRPIRINDSDPRINLEREEPLSMGTTLFELYLALQRLSLIGSTLCPNDVDSFQIAKFHNWFYHGVAQWLDIACYKAVQRVKKAVELDTLVPVDSSVKYSSSAVDTFAIFYQIKIFWQQLAWPDVEGSYTFVLKIIDDICKCSEVYADNMSQKVDGMGETNQGTVHEKKFQVTQEWCLAINNIDYVRQSIQPFVAELGMDNIVKALADFRSVAAAEQCKGTLSGIIENSIDVVRNKIIDLLLIVANKMDPAIKRFLQEGADLLNQDSNAVDRLMQYLDENLVMLHSELNTENFERILSIMWDNVSNILSELVESSLEKRKPPSFFSNLHETLNILIGFFRQGDLQQQLQEQQQIEQLNGMKQVQNDDVIDSSVDKHSKLRRVERILRLHGMETPELSYQFYVQRLMEQKKLQSMGDAPYQGLLTIRAQFVDNALSIEIMNARNIKPMDSNGSCDPYVKIHLVPEDKFVNVQKPRTKTHKKNLFPLFDETFHIPLTPEQRARGIIAFILKDQDFLGNEFIAEAFHSFEDIPENDASTSLQTLPQVHLKLHRPQNVLESDVMKALEHRQGDKLARDFVKRQKAKFGEGKQQNGSK</sequence>
<evidence type="ECO:0000313" key="12">
    <source>
        <dbReference type="Proteomes" id="UP000515158"/>
    </source>
</evidence>
<dbReference type="SUPFAM" id="SSF49562">
    <property type="entry name" value="C2 domain (Calcium/lipid-binding domain, CaLB)"/>
    <property type="match status" value="2"/>
</dbReference>
<evidence type="ECO:0000256" key="8">
    <source>
        <dbReference type="SAM" id="MobiDB-lite"/>
    </source>
</evidence>
<reference evidence="13" key="1">
    <citation type="submission" date="2025-08" db="UniProtKB">
        <authorList>
            <consortium name="RefSeq"/>
        </authorList>
    </citation>
    <scope>IDENTIFICATION</scope>
    <source>
        <tissue evidence="13">Total insect</tissue>
    </source>
</reference>
<dbReference type="GO" id="GO:0099503">
    <property type="term" value="C:secretory vesicle"/>
    <property type="evidence" value="ECO:0007669"/>
    <property type="project" value="TreeGrafter"/>
</dbReference>
<dbReference type="InterPro" id="IPR014772">
    <property type="entry name" value="Munc13_dom-2"/>
</dbReference>
<evidence type="ECO:0000256" key="2">
    <source>
        <dbReference type="ARBA" id="ARBA00004496"/>
    </source>
</evidence>
<dbReference type="Pfam" id="PF06292">
    <property type="entry name" value="MUN"/>
    <property type="match status" value="1"/>
</dbReference>
<organism evidence="13">
    <name type="scientific">Thrips palmi</name>
    <name type="common">Melon thrips</name>
    <dbReference type="NCBI Taxonomy" id="161013"/>
    <lineage>
        <taxon>Eukaryota</taxon>
        <taxon>Metazoa</taxon>
        <taxon>Ecdysozoa</taxon>
        <taxon>Arthropoda</taxon>
        <taxon>Hexapoda</taxon>
        <taxon>Insecta</taxon>
        <taxon>Pterygota</taxon>
        <taxon>Neoptera</taxon>
        <taxon>Paraneoptera</taxon>
        <taxon>Thysanoptera</taxon>
        <taxon>Terebrantia</taxon>
        <taxon>Thripoidea</taxon>
        <taxon>Thripidae</taxon>
        <taxon>Thrips</taxon>
    </lineage>
</organism>
<dbReference type="InterPro" id="IPR000008">
    <property type="entry name" value="C2_dom"/>
</dbReference>
<feature type="compositionally biased region" description="Polar residues" evidence="8">
    <location>
        <begin position="1"/>
        <end position="14"/>
    </location>
</feature>
<accession>A0A6P8YV91</accession>
<evidence type="ECO:0000259" key="11">
    <source>
        <dbReference type="PROSITE" id="PS51259"/>
    </source>
</evidence>
<dbReference type="FunCoup" id="A0A6P8YV91">
    <property type="interactions" value="10"/>
</dbReference>
<dbReference type="SMART" id="SM00239">
    <property type="entry name" value="C2"/>
    <property type="match status" value="2"/>
</dbReference>
<keyword evidence="7" id="KW-0967">Endosome</keyword>
<evidence type="ECO:0000256" key="5">
    <source>
        <dbReference type="ARBA" id="ARBA00022483"/>
    </source>
</evidence>
<dbReference type="InterPro" id="IPR014770">
    <property type="entry name" value="Munc13_1"/>
</dbReference>
<feature type="compositionally biased region" description="Low complexity" evidence="8">
    <location>
        <begin position="128"/>
        <end position="137"/>
    </location>
</feature>
<feature type="domain" description="MHD2" evidence="11">
    <location>
        <begin position="1069"/>
        <end position="1202"/>
    </location>
</feature>
<feature type="domain" description="MHD1" evidence="10">
    <location>
        <begin position="831"/>
        <end position="952"/>
    </location>
</feature>
<dbReference type="PANTHER" id="PTHR45999">
    <property type="entry name" value="UNC-13-4A, ISOFORM B"/>
    <property type="match status" value="1"/>
</dbReference>
<dbReference type="PANTHER" id="PTHR45999:SF2">
    <property type="entry name" value="PROTEIN UNC-13 HOMOLOG 4B"/>
    <property type="match status" value="1"/>
</dbReference>
<gene>
    <name evidence="13" type="primary">LOC117646849</name>
</gene>
<protein>
    <submittedName>
        <fullName evidence="13">Protein unc-13 homolog 4B isoform X1</fullName>
    </submittedName>
</protein>
<dbReference type="InterPro" id="IPR052095">
    <property type="entry name" value="UNC-13_domain"/>
</dbReference>
<keyword evidence="5" id="KW-0268">Exocytosis</keyword>
<dbReference type="Gene3D" id="1.10.357.50">
    <property type="match status" value="1"/>
</dbReference>
<dbReference type="PROSITE" id="PS51259">
    <property type="entry name" value="MHD2"/>
    <property type="match status" value="1"/>
</dbReference>
<evidence type="ECO:0000256" key="7">
    <source>
        <dbReference type="ARBA" id="ARBA00022753"/>
    </source>
</evidence>
<dbReference type="InterPro" id="IPR010439">
    <property type="entry name" value="MUN_dom"/>
</dbReference>
<feature type="domain" description="C2" evidence="9">
    <location>
        <begin position="1219"/>
        <end position="1342"/>
    </location>
</feature>
<dbReference type="InParanoid" id="A0A6P8YV91"/>
<evidence type="ECO:0000256" key="1">
    <source>
        <dbReference type="ARBA" id="ARBA00004172"/>
    </source>
</evidence>
<dbReference type="Pfam" id="PF00168">
    <property type="entry name" value="C2"/>
    <property type="match status" value="2"/>
</dbReference>
<dbReference type="RefSeq" id="XP_034244003.1">
    <property type="nucleotide sequence ID" value="XM_034388112.1"/>
</dbReference>
<evidence type="ECO:0000256" key="4">
    <source>
        <dbReference type="ARBA" id="ARBA00005823"/>
    </source>
</evidence>
<proteinExistence type="inferred from homology"/>
<comment type="similarity">
    <text evidence="4">Belongs to the unc-13 family.</text>
</comment>
<feature type="region of interest" description="Disordered" evidence="8">
    <location>
        <begin position="1"/>
        <end position="27"/>
    </location>
</feature>
<keyword evidence="12" id="KW-1185">Reference proteome</keyword>
<evidence type="ECO:0000313" key="13">
    <source>
        <dbReference type="RefSeq" id="XP_034244003.1"/>
    </source>
</evidence>
<keyword evidence="6" id="KW-0963">Cytoplasm</keyword>
<evidence type="ECO:0000259" key="10">
    <source>
        <dbReference type="PROSITE" id="PS51258"/>
    </source>
</evidence>
<dbReference type="CTD" id="6769"/>
<feature type="compositionally biased region" description="Low complexity" evidence="8">
    <location>
        <begin position="94"/>
        <end position="119"/>
    </location>
</feature>
<dbReference type="Proteomes" id="UP000515158">
    <property type="component" value="Unplaced"/>
</dbReference>
<dbReference type="PROSITE" id="PS51258">
    <property type="entry name" value="MHD1"/>
    <property type="match status" value="1"/>
</dbReference>
<feature type="region of interest" description="Disordered" evidence="8">
    <location>
        <begin position="94"/>
        <end position="150"/>
    </location>
</feature>
<comment type="subcellular location">
    <subcellularLocation>
        <location evidence="2">Cytoplasm</location>
    </subcellularLocation>
    <subcellularLocation>
        <location evidence="3">Late endosome</location>
    </subcellularLocation>
    <subcellularLocation>
        <location evidence="1">Recycling endosome</location>
    </subcellularLocation>
</comment>
<evidence type="ECO:0000256" key="6">
    <source>
        <dbReference type="ARBA" id="ARBA00022490"/>
    </source>
</evidence>
<dbReference type="OrthoDB" id="67700at2759"/>
<dbReference type="InterPro" id="IPR035892">
    <property type="entry name" value="C2_domain_sf"/>
</dbReference>